<reference evidence="10 11" key="1">
    <citation type="submission" date="2020-05" db="EMBL/GenBank/DDBJ databases">
        <title>Complete genome of Desulfobulbus oligotrophicus.</title>
        <authorList>
            <person name="Podar M."/>
        </authorList>
    </citation>
    <scope>NUCLEOTIDE SEQUENCE [LARGE SCALE GENOMIC DNA]</scope>
    <source>
        <strain evidence="10 11">Prop6</strain>
    </source>
</reference>
<dbReference type="KEGG" id="dog:HP555_08625"/>
<keyword evidence="11" id="KW-1185">Reference proteome</keyword>
<keyword evidence="2" id="KW-0813">Transport</keyword>
<comment type="subcellular location">
    <subcellularLocation>
        <location evidence="1">Membrane</location>
        <topology evidence="1">Single-pass membrane protein</topology>
    </subcellularLocation>
</comment>
<dbReference type="Pfam" id="PF02416">
    <property type="entry name" value="TatA_B_E"/>
    <property type="match status" value="1"/>
</dbReference>
<sequence length="154" mass="16792">MFGIGLPEMIVIFAVALIVVGPDKLPGLAKSMAKGLMDLKKTLHQVREELTKESESLNSVQDELRKTADELRGKMIGVDPSVWQPDTSSDPNDEPLDIDPEPEARAIEAEFHTDSQILNDTAATDQTTPEVSEADPTSSDSPDEQPAPEPDNRQ</sequence>
<evidence type="ECO:0000256" key="6">
    <source>
        <dbReference type="ARBA" id="ARBA00023010"/>
    </source>
</evidence>
<accession>A0A7T5VDU5</accession>
<feature type="coiled-coil region" evidence="8">
    <location>
        <begin position="36"/>
        <end position="67"/>
    </location>
</feature>
<evidence type="ECO:0000256" key="5">
    <source>
        <dbReference type="ARBA" id="ARBA00022989"/>
    </source>
</evidence>
<organism evidence="10 11">
    <name type="scientific">Desulfobulbus oligotrophicus</name>
    <dbReference type="NCBI Taxonomy" id="1909699"/>
    <lineage>
        <taxon>Bacteria</taxon>
        <taxon>Pseudomonadati</taxon>
        <taxon>Thermodesulfobacteriota</taxon>
        <taxon>Desulfobulbia</taxon>
        <taxon>Desulfobulbales</taxon>
        <taxon>Desulfobulbaceae</taxon>
        <taxon>Desulfobulbus</taxon>
    </lineage>
</organism>
<feature type="compositionally biased region" description="Pro residues" evidence="9">
    <location>
        <begin position="145"/>
        <end position="154"/>
    </location>
</feature>
<dbReference type="Proteomes" id="UP000596092">
    <property type="component" value="Chromosome"/>
</dbReference>
<keyword evidence="8" id="KW-0175">Coiled coil</keyword>
<dbReference type="GO" id="GO:0016020">
    <property type="term" value="C:membrane"/>
    <property type="evidence" value="ECO:0007669"/>
    <property type="project" value="UniProtKB-SubCell"/>
</dbReference>
<evidence type="ECO:0000256" key="4">
    <source>
        <dbReference type="ARBA" id="ARBA00022927"/>
    </source>
</evidence>
<evidence type="ECO:0000256" key="2">
    <source>
        <dbReference type="ARBA" id="ARBA00022448"/>
    </source>
</evidence>
<evidence type="ECO:0000256" key="1">
    <source>
        <dbReference type="ARBA" id="ARBA00004167"/>
    </source>
</evidence>
<dbReference type="InterPro" id="IPR003369">
    <property type="entry name" value="TatA/B/E"/>
</dbReference>
<dbReference type="GO" id="GO:0015031">
    <property type="term" value="P:protein transport"/>
    <property type="evidence" value="ECO:0007669"/>
    <property type="project" value="UniProtKB-KW"/>
</dbReference>
<dbReference type="PRINTS" id="PR01506">
    <property type="entry name" value="TATBPROTEIN"/>
</dbReference>
<feature type="compositionally biased region" description="Acidic residues" evidence="9">
    <location>
        <begin position="91"/>
        <end position="101"/>
    </location>
</feature>
<dbReference type="PANTHER" id="PTHR33162:SF1">
    <property type="entry name" value="SEC-INDEPENDENT PROTEIN TRANSLOCASE PROTEIN TATA, CHLOROPLASTIC"/>
    <property type="match status" value="1"/>
</dbReference>
<evidence type="ECO:0000256" key="8">
    <source>
        <dbReference type="SAM" id="Coils"/>
    </source>
</evidence>
<keyword evidence="7" id="KW-0472">Membrane</keyword>
<dbReference type="RefSeq" id="WP_199261558.1">
    <property type="nucleotide sequence ID" value="NZ_CP054140.1"/>
</dbReference>
<evidence type="ECO:0000256" key="3">
    <source>
        <dbReference type="ARBA" id="ARBA00022692"/>
    </source>
</evidence>
<dbReference type="PANTHER" id="PTHR33162">
    <property type="entry name" value="SEC-INDEPENDENT PROTEIN TRANSLOCASE PROTEIN TATA, CHLOROPLASTIC"/>
    <property type="match status" value="1"/>
</dbReference>
<protein>
    <submittedName>
        <fullName evidence="10">Twin-arginine translocase TatA/TatE family subunit</fullName>
    </submittedName>
</protein>
<keyword evidence="3" id="KW-0812">Transmembrane</keyword>
<evidence type="ECO:0000313" key="11">
    <source>
        <dbReference type="Proteomes" id="UP000596092"/>
    </source>
</evidence>
<keyword evidence="4" id="KW-0653">Protein transport</keyword>
<dbReference type="AlphaFoldDB" id="A0A7T5VDU5"/>
<name>A0A7T5VDU5_9BACT</name>
<keyword evidence="6" id="KW-0811">Translocation</keyword>
<evidence type="ECO:0000256" key="9">
    <source>
        <dbReference type="SAM" id="MobiDB-lite"/>
    </source>
</evidence>
<evidence type="ECO:0000256" key="7">
    <source>
        <dbReference type="ARBA" id="ARBA00023136"/>
    </source>
</evidence>
<keyword evidence="5" id="KW-1133">Transmembrane helix</keyword>
<feature type="compositionally biased region" description="Polar residues" evidence="9">
    <location>
        <begin position="114"/>
        <end position="140"/>
    </location>
</feature>
<feature type="region of interest" description="Disordered" evidence="9">
    <location>
        <begin position="73"/>
        <end position="154"/>
    </location>
</feature>
<proteinExistence type="predicted"/>
<gene>
    <name evidence="10" type="ORF">HP555_08625</name>
</gene>
<evidence type="ECO:0000313" key="10">
    <source>
        <dbReference type="EMBL" id="QQG65927.1"/>
    </source>
</evidence>
<dbReference type="EMBL" id="CP054140">
    <property type="protein sequence ID" value="QQG65927.1"/>
    <property type="molecule type" value="Genomic_DNA"/>
</dbReference>
<feature type="compositionally biased region" description="Basic and acidic residues" evidence="9">
    <location>
        <begin position="102"/>
        <end position="113"/>
    </location>
</feature>
<dbReference type="Gene3D" id="1.20.5.3310">
    <property type="match status" value="1"/>
</dbReference>